<dbReference type="AlphaFoldDB" id="C0BXV9"/>
<proteinExistence type="predicted"/>
<accession>C0BXV9</accession>
<gene>
    <name evidence="1" type="ORF">CLOHYLEM_04646</name>
</gene>
<protein>
    <submittedName>
        <fullName evidence="1">Conserved hypothetical phage tail region protein</fullName>
    </submittedName>
</protein>
<dbReference type="eggNOG" id="ENOG5032WFC">
    <property type="taxonomic scope" value="Bacteria"/>
</dbReference>
<reference evidence="1" key="1">
    <citation type="submission" date="2009-02" db="EMBL/GenBank/DDBJ databases">
        <authorList>
            <person name="Fulton L."/>
            <person name="Clifton S."/>
            <person name="Fulton B."/>
            <person name="Xu J."/>
            <person name="Minx P."/>
            <person name="Pepin K.H."/>
            <person name="Johnson M."/>
            <person name="Bhonagiri V."/>
            <person name="Nash W.E."/>
            <person name="Mardis E.R."/>
            <person name="Wilson R.K."/>
        </authorList>
    </citation>
    <scope>NUCLEOTIDE SEQUENCE [LARGE SCALE GENOMIC DNA]</scope>
    <source>
        <strain evidence="1">DSM 15053</strain>
    </source>
</reference>
<sequence length="140" mass="15640">MSDMVMNMNFLLTLGEKVIPCRSIHGFHRECEQEYIQEGGLNGYVHMRPKPASAPSTLEIERYVTGDFEDALPNGECLDKDLILQVGIGREGEKSPSMKLTFKGCKVTQKSYGEINAEKGGIFVETTTVSYQELKVGDRM</sequence>
<evidence type="ECO:0000313" key="1">
    <source>
        <dbReference type="EMBL" id="EEG75416.1"/>
    </source>
</evidence>
<comment type="caution">
    <text evidence="1">The sequence shown here is derived from an EMBL/GenBank/DDBJ whole genome shotgun (WGS) entry which is preliminary data.</text>
</comment>
<dbReference type="EMBL" id="ABYI02000012">
    <property type="protein sequence ID" value="EEG75416.1"/>
    <property type="molecule type" value="Genomic_DNA"/>
</dbReference>
<dbReference type="Proteomes" id="UP000004893">
    <property type="component" value="Unassembled WGS sequence"/>
</dbReference>
<keyword evidence="2" id="KW-1185">Reference proteome</keyword>
<dbReference type="OrthoDB" id="73314at2"/>
<dbReference type="HOGENOM" id="CLU_1831666_0_0_9"/>
<organism evidence="1 2">
    <name type="scientific">[Clostridium] hylemonae DSM 15053</name>
    <dbReference type="NCBI Taxonomy" id="553973"/>
    <lineage>
        <taxon>Bacteria</taxon>
        <taxon>Bacillati</taxon>
        <taxon>Bacillota</taxon>
        <taxon>Clostridia</taxon>
        <taxon>Lachnospirales</taxon>
        <taxon>Lachnospiraceae</taxon>
    </lineage>
</organism>
<reference evidence="1" key="2">
    <citation type="submission" date="2013-06" db="EMBL/GenBank/DDBJ databases">
        <title>Draft genome sequence of Clostridium hylemonae (DSM 15053).</title>
        <authorList>
            <person name="Sudarsanam P."/>
            <person name="Ley R."/>
            <person name="Guruge J."/>
            <person name="Turnbaugh P.J."/>
            <person name="Mahowald M."/>
            <person name="Liep D."/>
            <person name="Gordon J."/>
        </authorList>
    </citation>
    <scope>NUCLEOTIDE SEQUENCE</scope>
    <source>
        <strain evidence="1">DSM 15053</strain>
    </source>
</reference>
<dbReference type="STRING" id="553973.CLOHYLEM_04646"/>
<evidence type="ECO:0000313" key="2">
    <source>
        <dbReference type="Proteomes" id="UP000004893"/>
    </source>
</evidence>
<name>C0BXV9_9FIRM</name>
<dbReference type="RefSeq" id="WP_006441979.1">
    <property type="nucleotide sequence ID" value="NZ_CP036524.1"/>
</dbReference>